<name>A0AAN6JIT1_9BASI</name>
<dbReference type="GO" id="GO:0046872">
    <property type="term" value="F:metal ion binding"/>
    <property type="evidence" value="ECO:0007669"/>
    <property type="project" value="UniProtKB-KW"/>
</dbReference>
<gene>
    <name evidence="6" type="ORF">OC842_005676</name>
</gene>
<reference evidence="6" key="1">
    <citation type="journal article" date="2023" name="PhytoFront">
        <title>Draft Genome Resources of Seven Strains of Tilletia horrida, Causal Agent of Kernel Smut of Rice.</title>
        <authorList>
            <person name="Khanal S."/>
            <person name="Antony Babu S."/>
            <person name="Zhou X.G."/>
        </authorList>
    </citation>
    <scope>NUCLEOTIDE SEQUENCE</scope>
    <source>
        <strain evidence="6">TX3</strain>
    </source>
</reference>
<protein>
    <recommendedName>
        <fullName evidence="5">Survival protein SurE-like phosphatase/nucleotidase domain-containing protein</fullName>
    </recommendedName>
</protein>
<dbReference type="AlphaFoldDB" id="A0AAN6JIT1"/>
<proteinExistence type="inferred from homology"/>
<dbReference type="EMBL" id="JAPDMQ010000425">
    <property type="protein sequence ID" value="KAK0524948.1"/>
    <property type="molecule type" value="Genomic_DNA"/>
</dbReference>
<sequence>MRFATLAAALSLVVASSAAPAATVTTASSASATASPSASASAAPYGVDTPGFVNVNKTKNPLNILLVNDDSAFSANIRATYYALRTAGHRVLLVAPFQNQSGKGGTVVLPTNLTTTAPNRDGTVPAGGPFAGKNATDPAIRWFDGSPAAALLWGLDQEAPGFFNSNDTNGGVQFVVSGPNEGQNLGPFIFTLSGTVGASYTAVERGIPAVAFSAATKPRSYTTLNLDDPTDESIQIGTLTSNFVTRFSDAASSFPYGKKSAKLPEAVGLNVNYSPLVPSNCSISNLKWTQSRLTGGAIVDKLVVGSIGLPTYQDLVTSAVNKCINGNCFLPGETNVVAAGTCAASVSVYSTDYDAPLLTSAVVKPALSKALFELNNA</sequence>
<keyword evidence="4" id="KW-0732">Signal</keyword>
<keyword evidence="3" id="KW-0378">Hydrolase</keyword>
<evidence type="ECO:0000256" key="2">
    <source>
        <dbReference type="ARBA" id="ARBA00022723"/>
    </source>
</evidence>
<dbReference type="PANTHER" id="PTHR30457">
    <property type="entry name" value="5'-NUCLEOTIDASE SURE"/>
    <property type="match status" value="1"/>
</dbReference>
<evidence type="ECO:0000259" key="5">
    <source>
        <dbReference type="Pfam" id="PF01975"/>
    </source>
</evidence>
<feature type="signal peptide" evidence="4">
    <location>
        <begin position="1"/>
        <end position="18"/>
    </location>
</feature>
<accession>A0AAN6JIT1</accession>
<evidence type="ECO:0000313" key="6">
    <source>
        <dbReference type="EMBL" id="KAK0524948.1"/>
    </source>
</evidence>
<feature type="chain" id="PRO_5042989223" description="Survival protein SurE-like phosphatase/nucleotidase domain-containing protein" evidence="4">
    <location>
        <begin position="19"/>
        <end position="377"/>
    </location>
</feature>
<evidence type="ECO:0000256" key="3">
    <source>
        <dbReference type="ARBA" id="ARBA00022801"/>
    </source>
</evidence>
<dbReference type="Gene3D" id="3.40.1210.10">
    <property type="entry name" value="Survival protein SurE-like phosphatase/nucleotidase"/>
    <property type="match status" value="1"/>
</dbReference>
<dbReference type="Pfam" id="PF01975">
    <property type="entry name" value="SurE"/>
    <property type="match status" value="1"/>
</dbReference>
<keyword evidence="7" id="KW-1185">Reference proteome</keyword>
<dbReference type="GO" id="GO:0008252">
    <property type="term" value="F:nucleotidase activity"/>
    <property type="evidence" value="ECO:0007669"/>
    <property type="project" value="InterPro"/>
</dbReference>
<organism evidence="6 7">
    <name type="scientific">Tilletia horrida</name>
    <dbReference type="NCBI Taxonomy" id="155126"/>
    <lineage>
        <taxon>Eukaryota</taxon>
        <taxon>Fungi</taxon>
        <taxon>Dikarya</taxon>
        <taxon>Basidiomycota</taxon>
        <taxon>Ustilaginomycotina</taxon>
        <taxon>Exobasidiomycetes</taxon>
        <taxon>Tilletiales</taxon>
        <taxon>Tilletiaceae</taxon>
        <taxon>Tilletia</taxon>
    </lineage>
</organism>
<dbReference type="InterPro" id="IPR002828">
    <property type="entry name" value="SurE-like_Pase/nucleotidase"/>
</dbReference>
<evidence type="ECO:0000256" key="1">
    <source>
        <dbReference type="ARBA" id="ARBA00011062"/>
    </source>
</evidence>
<comment type="caution">
    <text evidence="6">The sequence shown here is derived from an EMBL/GenBank/DDBJ whole genome shotgun (WGS) entry which is preliminary data.</text>
</comment>
<evidence type="ECO:0000313" key="7">
    <source>
        <dbReference type="Proteomes" id="UP001176521"/>
    </source>
</evidence>
<dbReference type="PANTHER" id="PTHR30457:SF0">
    <property type="entry name" value="PHOSPHATASE, PUTATIVE (AFU_ORTHOLOGUE AFUA_4G01070)-RELATED"/>
    <property type="match status" value="1"/>
</dbReference>
<dbReference type="InterPro" id="IPR036523">
    <property type="entry name" value="SurE-like_sf"/>
</dbReference>
<evidence type="ECO:0000256" key="4">
    <source>
        <dbReference type="SAM" id="SignalP"/>
    </source>
</evidence>
<dbReference type="Proteomes" id="UP001176521">
    <property type="component" value="Unassembled WGS sequence"/>
</dbReference>
<dbReference type="InterPro" id="IPR030048">
    <property type="entry name" value="SurE"/>
</dbReference>
<dbReference type="SUPFAM" id="SSF64167">
    <property type="entry name" value="SurE-like"/>
    <property type="match status" value="1"/>
</dbReference>
<keyword evidence="2" id="KW-0479">Metal-binding</keyword>
<feature type="domain" description="Survival protein SurE-like phosphatase/nucleotidase" evidence="5">
    <location>
        <begin position="64"/>
        <end position="290"/>
    </location>
</feature>
<comment type="similarity">
    <text evidence="1">Belongs to the SurE nucleotidase family.</text>
</comment>